<comment type="caution">
    <text evidence="2">The sequence shown here is derived from an EMBL/GenBank/DDBJ whole genome shotgun (WGS) entry which is preliminary data.</text>
</comment>
<evidence type="ECO:0000313" key="3">
    <source>
        <dbReference type="Proteomes" id="UP001500729"/>
    </source>
</evidence>
<reference evidence="3" key="1">
    <citation type="journal article" date="2019" name="Int. J. Syst. Evol. Microbiol.">
        <title>The Global Catalogue of Microorganisms (GCM) 10K type strain sequencing project: providing services to taxonomists for standard genome sequencing and annotation.</title>
        <authorList>
            <consortium name="The Broad Institute Genomics Platform"/>
            <consortium name="The Broad Institute Genome Sequencing Center for Infectious Disease"/>
            <person name="Wu L."/>
            <person name="Ma J."/>
        </authorList>
    </citation>
    <scope>NUCLEOTIDE SEQUENCE [LARGE SCALE GENOMIC DNA]</scope>
    <source>
        <strain evidence="3">JCM 10303</strain>
    </source>
</reference>
<feature type="region of interest" description="Disordered" evidence="1">
    <location>
        <begin position="1"/>
        <end position="65"/>
    </location>
</feature>
<dbReference type="Proteomes" id="UP001500729">
    <property type="component" value="Unassembled WGS sequence"/>
</dbReference>
<protein>
    <submittedName>
        <fullName evidence="2">Uncharacterized protein</fullName>
    </submittedName>
</protein>
<evidence type="ECO:0000313" key="2">
    <source>
        <dbReference type="EMBL" id="GAA0552521.1"/>
    </source>
</evidence>
<feature type="compositionally biased region" description="Basic and acidic residues" evidence="1">
    <location>
        <begin position="56"/>
        <end position="65"/>
    </location>
</feature>
<gene>
    <name evidence="2" type="ORF">GCM10009533_58420</name>
</gene>
<keyword evidence="3" id="KW-1185">Reference proteome</keyword>
<evidence type="ECO:0000256" key="1">
    <source>
        <dbReference type="SAM" id="MobiDB-lite"/>
    </source>
</evidence>
<dbReference type="EMBL" id="BAAAGS010000057">
    <property type="protein sequence ID" value="GAA0552521.1"/>
    <property type="molecule type" value="Genomic_DNA"/>
</dbReference>
<organism evidence="2 3">
    <name type="scientific">Saccharopolyspora erythraea</name>
    <name type="common">Streptomyces erythraeus</name>
    <dbReference type="NCBI Taxonomy" id="1836"/>
    <lineage>
        <taxon>Bacteria</taxon>
        <taxon>Bacillati</taxon>
        <taxon>Actinomycetota</taxon>
        <taxon>Actinomycetes</taxon>
        <taxon>Pseudonocardiales</taxon>
        <taxon>Pseudonocardiaceae</taxon>
        <taxon>Saccharopolyspora</taxon>
    </lineage>
</organism>
<sequence length="65" mass="6998">MTVLLTDRPPPLSSLHQALPRPQPQYPEDGHDSTAAAPGSDLLRRPPEWARGQSGKIDRNASADG</sequence>
<proteinExistence type="predicted"/>
<name>A0ABP3NTH6_SACER</name>
<accession>A0ABP3NTH6</accession>